<dbReference type="PANTHER" id="PTHR42790">
    <property type="entry name" value="AMINOTRANSFERASE"/>
    <property type="match status" value="1"/>
</dbReference>
<evidence type="ECO:0000313" key="8">
    <source>
        <dbReference type="Proteomes" id="UP000613974"/>
    </source>
</evidence>
<dbReference type="EMBL" id="BNEC01000005">
    <property type="protein sequence ID" value="GHI72491.1"/>
    <property type="molecule type" value="Genomic_DNA"/>
</dbReference>
<accession>A0ABQ3SWH3</accession>
<name>A0ABQ3SWH3_9ACTN</name>
<evidence type="ECO:0000256" key="2">
    <source>
        <dbReference type="ARBA" id="ARBA00022576"/>
    </source>
</evidence>
<keyword evidence="3" id="KW-0808">Transferase</keyword>
<comment type="caution">
    <text evidence="7">The sequence shown here is derived from an EMBL/GenBank/DDBJ whole genome shotgun (WGS) entry which is preliminary data.</text>
</comment>
<sequence>MPAAVSAAATTSAATAASATADSASATAPPPAFAARAASVEGSPVREILALTERPGVISLAGGLPAPELFDTEGLRAAYDAAFAVSARRALQYSTTEGAPELREAVAARATGRGLPTGPDDVLITSGSQQALTLITATLIEPGDVVLVENPTYLAALQCFRLAGARVVAVPCDAEGILPDALADIVVREQPKLLYTVPTFQNPTGRTLPAARRAAVARTAARLGLWLVEDDPYGELRYEGSDVPWLAAHPGAEDRTALLGSFSKVMAPGLRLGWLRAPAALRRAAVVAKQAADLHTSTVDQLAAAHYLAAVDLDAHIATVRTAYRARRDALQSALSRSLPADCAWSLPAGGMFLWARLPAGHDAADLLRTAVAHGVAFVPGAPFYATAPDPRTLRLNFTTHTPAEITEGVGRLRVALAEYGGLGGVGGVSAGGRP</sequence>
<evidence type="ECO:0000313" key="7">
    <source>
        <dbReference type="EMBL" id="GHI72491.1"/>
    </source>
</evidence>
<dbReference type="SUPFAM" id="SSF53383">
    <property type="entry name" value="PLP-dependent transferases"/>
    <property type="match status" value="1"/>
</dbReference>
<dbReference type="InterPro" id="IPR004839">
    <property type="entry name" value="Aminotransferase_I/II_large"/>
</dbReference>
<evidence type="ECO:0000256" key="4">
    <source>
        <dbReference type="ARBA" id="ARBA00022898"/>
    </source>
</evidence>
<evidence type="ECO:0000256" key="1">
    <source>
        <dbReference type="ARBA" id="ARBA00001933"/>
    </source>
</evidence>
<evidence type="ECO:0000256" key="3">
    <source>
        <dbReference type="ARBA" id="ARBA00022679"/>
    </source>
</evidence>
<dbReference type="InterPro" id="IPR015422">
    <property type="entry name" value="PyrdxlP-dep_Trfase_small"/>
</dbReference>
<dbReference type="Pfam" id="PF00155">
    <property type="entry name" value="Aminotran_1_2"/>
    <property type="match status" value="1"/>
</dbReference>
<reference evidence="8" key="1">
    <citation type="submission" date="2023-07" db="EMBL/GenBank/DDBJ databases">
        <title>Whole genome shotgun sequence of Streptomyces nojiriensis NBRC 13794.</title>
        <authorList>
            <person name="Komaki H."/>
            <person name="Tamura T."/>
        </authorList>
    </citation>
    <scope>NUCLEOTIDE SEQUENCE [LARGE SCALE GENOMIC DNA]</scope>
    <source>
        <strain evidence="8">NBRC 13794</strain>
    </source>
</reference>
<dbReference type="Gene3D" id="3.40.640.10">
    <property type="entry name" value="Type I PLP-dependent aspartate aminotransferase-like (Major domain)"/>
    <property type="match status" value="1"/>
</dbReference>
<dbReference type="InterPro" id="IPR050859">
    <property type="entry name" value="Class-I_PLP-dep_aminotransf"/>
</dbReference>
<proteinExistence type="predicted"/>
<feature type="domain" description="Aminotransferase class I/classII large" evidence="6">
    <location>
        <begin position="80"/>
        <end position="413"/>
    </location>
</feature>
<evidence type="ECO:0000259" key="6">
    <source>
        <dbReference type="Pfam" id="PF00155"/>
    </source>
</evidence>
<dbReference type="PANTHER" id="PTHR42790:SF19">
    <property type="entry name" value="KYNURENINE_ALPHA-AMINOADIPATE AMINOTRANSFERASE, MITOCHONDRIAL"/>
    <property type="match status" value="1"/>
</dbReference>
<dbReference type="Proteomes" id="UP000613974">
    <property type="component" value="Unassembled WGS sequence"/>
</dbReference>
<dbReference type="GO" id="GO:0008483">
    <property type="term" value="F:transaminase activity"/>
    <property type="evidence" value="ECO:0007669"/>
    <property type="project" value="UniProtKB-KW"/>
</dbReference>
<keyword evidence="4" id="KW-0663">Pyridoxal phosphate</keyword>
<comment type="cofactor">
    <cofactor evidence="1">
        <name>pyridoxal 5'-phosphate</name>
        <dbReference type="ChEBI" id="CHEBI:597326"/>
    </cofactor>
</comment>
<protein>
    <submittedName>
        <fullName evidence="7">Aminotransferase</fullName>
    </submittedName>
</protein>
<dbReference type="InterPro" id="IPR015421">
    <property type="entry name" value="PyrdxlP-dep_Trfase_major"/>
</dbReference>
<keyword evidence="5" id="KW-0732">Signal</keyword>
<dbReference type="InterPro" id="IPR015424">
    <property type="entry name" value="PyrdxlP-dep_Trfase"/>
</dbReference>
<organism evidence="7 8">
    <name type="scientific">Streptomyces nojiriensis</name>
    <dbReference type="NCBI Taxonomy" id="66374"/>
    <lineage>
        <taxon>Bacteria</taxon>
        <taxon>Bacillati</taxon>
        <taxon>Actinomycetota</taxon>
        <taxon>Actinomycetes</taxon>
        <taxon>Kitasatosporales</taxon>
        <taxon>Streptomycetaceae</taxon>
        <taxon>Streptomyces</taxon>
    </lineage>
</organism>
<evidence type="ECO:0000256" key="5">
    <source>
        <dbReference type="SAM" id="SignalP"/>
    </source>
</evidence>
<dbReference type="Gene3D" id="3.90.1150.10">
    <property type="entry name" value="Aspartate Aminotransferase, domain 1"/>
    <property type="match status" value="1"/>
</dbReference>
<feature type="chain" id="PRO_5046459176" evidence="5">
    <location>
        <begin position="22"/>
        <end position="435"/>
    </location>
</feature>
<feature type="signal peptide" evidence="5">
    <location>
        <begin position="1"/>
        <end position="21"/>
    </location>
</feature>
<dbReference type="CDD" id="cd00609">
    <property type="entry name" value="AAT_like"/>
    <property type="match status" value="1"/>
</dbReference>
<keyword evidence="2 7" id="KW-0032">Aminotransferase</keyword>
<keyword evidence="8" id="KW-1185">Reference proteome</keyword>
<gene>
    <name evidence="7" type="ORF">Snoj_64090</name>
</gene>